<dbReference type="Proteomes" id="UP000243686">
    <property type="component" value="Unassembled WGS sequence"/>
</dbReference>
<evidence type="ECO:0000256" key="1">
    <source>
        <dbReference type="SAM" id="MobiDB-lite"/>
    </source>
</evidence>
<reference evidence="2 3" key="1">
    <citation type="submission" date="2015-03" db="EMBL/GenBank/DDBJ databases">
        <title>Draft genome of the nematode, Opisthorchis viverrini.</title>
        <authorList>
            <person name="Mitreva M."/>
        </authorList>
    </citation>
    <scope>NUCLEOTIDE SEQUENCE [LARGE SCALE GENOMIC DNA]</scope>
    <source>
        <strain evidence="2">Khon Kaen</strain>
    </source>
</reference>
<protein>
    <submittedName>
        <fullName evidence="2">Uncharacterized protein</fullName>
    </submittedName>
</protein>
<name>A0A1S8WPD4_OPIVI</name>
<feature type="region of interest" description="Disordered" evidence="1">
    <location>
        <begin position="1"/>
        <end position="20"/>
    </location>
</feature>
<gene>
    <name evidence="2" type="ORF">X801_07841</name>
</gene>
<sequence length="68" mass="7442">MDHIKSVDVSSPTKTTGFKANSEVDFQKISQVGIHTTPMDIPHSHPIDLHQNPMSLFPLLTTAFQLGG</sequence>
<evidence type="ECO:0000313" key="3">
    <source>
        <dbReference type="Proteomes" id="UP000243686"/>
    </source>
</evidence>
<feature type="compositionally biased region" description="Polar residues" evidence="1">
    <location>
        <begin position="8"/>
        <end position="19"/>
    </location>
</feature>
<dbReference type="AlphaFoldDB" id="A0A1S8WPD4"/>
<evidence type="ECO:0000313" key="2">
    <source>
        <dbReference type="EMBL" id="OON16348.1"/>
    </source>
</evidence>
<keyword evidence="3" id="KW-1185">Reference proteome</keyword>
<feature type="non-terminal residue" evidence="2">
    <location>
        <position position="68"/>
    </location>
</feature>
<proteinExistence type="predicted"/>
<organism evidence="2 3">
    <name type="scientific">Opisthorchis viverrini</name>
    <name type="common">Southeast Asian liver fluke</name>
    <dbReference type="NCBI Taxonomy" id="6198"/>
    <lineage>
        <taxon>Eukaryota</taxon>
        <taxon>Metazoa</taxon>
        <taxon>Spiralia</taxon>
        <taxon>Lophotrochozoa</taxon>
        <taxon>Platyhelminthes</taxon>
        <taxon>Trematoda</taxon>
        <taxon>Digenea</taxon>
        <taxon>Opisthorchiida</taxon>
        <taxon>Opisthorchiata</taxon>
        <taxon>Opisthorchiidae</taxon>
        <taxon>Opisthorchis</taxon>
    </lineage>
</organism>
<dbReference type="EMBL" id="KV897805">
    <property type="protein sequence ID" value="OON16348.1"/>
    <property type="molecule type" value="Genomic_DNA"/>
</dbReference>
<accession>A0A1S8WPD4</accession>